<sequence length="99" mass="9998">MKKLILLMTVLTIALVRTVPALAQGAASGSATVSGDQSAENPTDDANSIRGTITSISGSVVLVEEDPADESGSAKGAWQAGGARVHHGRLGGGHPDHTR</sequence>
<evidence type="ECO:0008006" key="4">
    <source>
        <dbReference type="Google" id="ProtNLM"/>
    </source>
</evidence>
<evidence type="ECO:0000256" key="1">
    <source>
        <dbReference type="SAM" id="MobiDB-lite"/>
    </source>
</evidence>
<name>A0A6J4QLY0_9ACTN</name>
<evidence type="ECO:0000256" key="2">
    <source>
        <dbReference type="SAM" id="SignalP"/>
    </source>
</evidence>
<protein>
    <recommendedName>
        <fullName evidence="4">DUF5666 domain-containing protein</fullName>
    </recommendedName>
</protein>
<organism evidence="3">
    <name type="scientific">uncultured Rubrobacteraceae bacterium</name>
    <dbReference type="NCBI Taxonomy" id="349277"/>
    <lineage>
        <taxon>Bacteria</taxon>
        <taxon>Bacillati</taxon>
        <taxon>Actinomycetota</taxon>
        <taxon>Rubrobacteria</taxon>
        <taxon>Rubrobacterales</taxon>
        <taxon>Rubrobacteraceae</taxon>
        <taxon>environmental samples</taxon>
    </lineage>
</organism>
<dbReference type="EMBL" id="CADCVD010000101">
    <property type="protein sequence ID" value="CAA9448753.1"/>
    <property type="molecule type" value="Genomic_DNA"/>
</dbReference>
<feature type="compositionally biased region" description="Polar residues" evidence="1">
    <location>
        <begin position="27"/>
        <end position="46"/>
    </location>
</feature>
<gene>
    <name evidence="3" type="ORF">AVDCRST_MAG37-2107</name>
</gene>
<reference evidence="3" key="1">
    <citation type="submission" date="2020-02" db="EMBL/GenBank/DDBJ databases">
        <authorList>
            <person name="Meier V. D."/>
        </authorList>
    </citation>
    <scope>NUCLEOTIDE SEQUENCE</scope>
    <source>
        <strain evidence="3">AVDCRST_MAG37</strain>
    </source>
</reference>
<proteinExistence type="predicted"/>
<feature type="chain" id="PRO_5027101256" description="DUF5666 domain-containing protein" evidence="2">
    <location>
        <begin position="24"/>
        <end position="99"/>
    </location>
</feature>
<dbReference type="AlphaFoldDB" id="A0A6J4QLY0"/>
<evidence type="ECO:0000313" key="3">
    <source>
        <dbReference type="EMBL" id="CAA9448753.1"/>
    </source>
</evidence>
<feature type="region of interest" description="Disordered" evidence="1">
    <location>
        <begin position="26"/>
        <end position="51"/>
    </location>
</feature>
<feature type="region of interest" description="Disordered" evidence="1">
    <location>
        <begin position="66"/>
        <end position="99"/>
    </location>
</feature>
<keyword evidence="2" id="KW-0732">Signal</keyword>
<feature type="signal peptide" evidence="2">
    <location>
        <begin position="1"/>
        <end position="23"/>
    </location>
</feature>
<accession>A0A6J4QLY0</accession>